<dbReference type="Proteomes" id="UP001524478">
    <property type="component" value="Unassembled WGS sequence"/>
</dbReference>
<name>A0ABT1SEM5_9FIRM</name>
<reference evidence="1 2" key="1">
    <citation type="submission" date="2022-06" db="EMBL/GenBank/DDBJ databases">
        <title>Isolation of gut microbiota from human fecal samples.</title>
        <authorList>
            <person name="Pamer E.G."/>
            <person name="Barat B."/>
            <person name="Waligurski E."/>
            <person name="Medina S."/>
            <person name="Paddock L."/>
            <person name="Mostad J."/>
        </authorList>
    </citation>
    <scope>NUCLEOTIDE SEQUENCE [LARGE SCALE GENOMIC DNA]</scope>
    <source>
        <strain evidence="1 2">DFI.7.95</strain>
    </source>
</reference>
<proteinExistence type="predicted"/>
<comment type="caution">
    <text evidence="1">The sequence shown here is derived from an EMBL/GenBank/DDBJ whole genome shotgun (WGS) entry which is preliminary data.</text>
</comment>
<evidence type="ECO:0000313" key="1">
    <source>
        <dbReference type="EMBL" id="MCQ4924935.1"/>
    </source>
</evidence>
<protein>
    <submittedName>
        <fullName evidence="1">Uncharacterized protein</fullName>
    </submittedName>
</protein>
<accession>A0ABT1SEM5</accession>
<dbReference type="EMBL" id="JANGAC010000016">
    <property type="protein sequence ID" value="MCQ4924935.1"/>
    <property type="molecule type" value="Genomic_DNA"/>
</dbReference>
<keyword evidence="2" id="KW-1185">Reference proteome</keyword>
<organism evidence="1 2">
    <name type="scientific">Tissierella carlieri</name>
    <dbReference type="NCBI Taxonomy" id="689904"/>
    <lineage>
        <taxon>Bacteria</taxon>
        <taxon>Bacillati</taxon>
        <taxon>Bacillota</taxon>
        <taxon>Tissierellia</taxon>
        <taxon>Tissierellales</taxon>
        <taxon>Tissierellaceae</taxon>
        <taxon>Tissierella</taxon>
    </lineage>
</organism>
<evidence type="ECO:0000313" key="2">
    <source>
        <dbReference type="Proteomes" id="UP001524478"/>
    </source>
</evidence>
<sequence length="211" mass="25468">MLTKIISFFNKDIDKSYADNKNNVEIWFLSYKYSNNIWKYEEMGKFIHHSIVKDKVAFERIKTCELKSVNQQLLDEFSELMNNLPFSSIFVTVPEDMYDKLTSFEDKLNENDKMDIMKQSYINHIRDFVDNNLKGIVYDKEYILVDQIYKEKVTPFFKEYGFNLAYRGLAGEELKEYILTEEEYLELLNLYRTNEIVEDYDEDYDEDFDED</sequence>
<gene>
    <name evidence="1" type="ORF">NE686_17670</name>
</gene>
<dbReference type="RefSeq" id="WP_256312526.1">
    <property type="nucleotide sequence ID" value="NZ_JANGAC010000016.1"/>
</dbReference>